<feature type="domain" description="FAD-binding FR-type" evidence="19">
    <location>
        <begin position="653"/>
        <end position="884"/>
    </location>
</feature>
<dbReference type="Pfam" id="PF00258">
    <property type="entry name" value="Flavodoxin_1"/>
    <property type="match status" value="1"/>
</dbReference>
<evidence type="ECO:0000256" key="6">
    <source>
        <dbReference type="ARBA" id="ARBA00022448"/>
    </source>
</evidence>
<dbReference type="Gene3D" id="2.40.30.10">
    <property type="entry name" value="Translation factors"/>
    <property type="match status" value="1"/>
</dbReference>
<feature type="binding site" description="axial binding residue" evidence="17">
    <location>
        <position position="398"/>
    </location>
    <ligand>
        <name>heme</name>
        <dbReference type="ChEBI" id="CHEBI:30413"/>
    </ligand>
    <ligandPart>
        <name>Fe</name>
        <dbReference type="ChEBI" id="CHEBI:18248"/>
    </ligandPart>
</feature>
<keyword evidence="8" id="KW-0285">Flavoprotein</keyword>
<dbReference type="EMBL" id="CAJNOG010000616">
    <property type="protein sequence ID" value="CAF1315988.1"/>
    <property type="molecule type" value="Genomic_DNA"/>
</dbReference>
<dbReference type="Proteomes" id="UP000663845">
    <property type="component" value="Unassembled WGS sequence"/>
</dbReference>
<keyword evidence="13" id="KW-0560">Oxidoreductase</keyword>
<dbReference type="FunFam" id="1.10.630.10:FF:000040">
    <property type="entry name" value="Bifunctional cytochrome P450/NADPH--P450 reductase"/>
    <property type="match status" value="1"/>
</dbReference>
<dbReference type="GO" id="GO:0005506">
    <property type="term" value="F:iron ion binding"/>
    <property type="evidence" value="ECO:0007669"/>
    <property type="project" value="InterPro"/>
</dbReference>
<dbReference type="CDD" id="cd11068">
    <property type="entry name" value="CYP120A1"/>
    <property type="match status" value="1"/>
</dbReference>
<dbReference type="InterPro" id="IPR017927">
    <property type="entry name" value="FAD-bd_FR_type"/>
</dbReference>
<evidence type="ECO:0000256" key="9">
    <source>
        <dbReference type="ARBA" id="ARBA00022643"/>
    </source>
</evidence>
<dbReference type="InterPro" id="IPR003097">
    <property type="entry name" value="CysJ-like_FAD-binding"/>
</dbReference>
<dbReference type="InterPro" id="IPR001709">
    <property type="entry name" value="Flavoprot_Pyr_Nucl_cyt_Rdtase"/>
</dbReference>
<dbReference type="InterPro" id="IPR008254">
    <property type="entry name" value="Flavodoxin/NO_synth"/>
</dbReference>
<evidence type="ECO:0000256" key="15">
    <source>
        <dbReference type="ARBA" id="ARBA00023033"/>
    </source>
</evidence>
<proteinExistence type="inferred from homology"/>
<dbReference type="InterPro" id="IPR023206">
    <property type="entry name" value="Bifunctional_P450_P450_red"/>
</dbReference>
<evidence type="ECO:0000259" key="18">
    <source>
        <dbReference type="PROSITE" id="PS50902"/>
    </source>
</evidence>
<dbReference type="PROSITE" id="PS51384">
    <property type="entry name" value="FAD_FR"/>
    <property type="match status" value="1"/>
</dbReference>
<keyword evidence="15" id="KW-0503">Monooxygenase</keyword>
<evidence type="ECO:0000256" key="16">
    <source>
        <dbReference type="ARBA" id="ARBA00049342"/>
    </source>
</evidence>
<dbReference type="Gene3D" id="3.40.50.360">
    <property type="match status" value="1"/>
</dbReference>
<evidence type="ECO:0000313" key="21">
    <source>
        <dbReference type="EMBL" id="CAF3563333.1"/>
    </source>
</evidence>
<keyword evidence="11" id="KW-0274">FAD</keyword>
<dbReference type="Gene3D" id="1.20.990.10">
    <property type="entry name" value="NADPH-cytochrome p450 Reductase, Chain A, domain 3"/>
    <property type="match status" value="1"/>
</dbReference>
<dbReference type="PRINTS" id="PR00369">
    <property type="entry name" value="FLAVODOXIN"/>
</dbReference>
<dbReference type="EMBL" id="CAJOAZ010000173">
    <property type="protein sequence ID" value="CAF3563333.1"/>
    <property type="molecule type" value="Genomic_DNA"/>
</dbReference>
<organism evidence="21 22">
    <name type="scientific">Adineta steineri</name>
    <dbReference type="NCBI Taxonomy" id="433720"/>
    <lineage>
        <taxon>Eukaryota</taxon>
        <taxon>Metazoa</taxon>
        <taxon>Spiralia</taxon>
        <taxon>Gnathifera</taxon>
        <taxon>Rotifera</taxon>
        <taxon>Eurotatoria</taxon>
        <taxon>Bdelloidea</taxon>
        <taxon>Adinetida</taxon>
        <taxon>Adinetidae</taxon>
        <taxon>Adineta</taxon>
    </lineage>
</organism>
<dbReference type="InterPro" id="IPR017938">
    <property type="entry name" value="Riboflavin_synthase-like_b-brl"/>
</dbReference>
<sequence length="1038" mass="117883">MGKTIPQPQETFLIGNLKDVDSEHFLESLERLQKLYGEIFRINILGQSIIVVSSQELVNFVCDENKFDKKVSIALQELRALIGDGLFSAHTSEPNWKLAHKILMPAFGPQAIRDMFPAMMDICSQLILRWERFSGEEIDVCDNFTRLALDTITLCSFNYRFNSFYQNKMHHFVDAMVNVLVESGKRSQRLSLQNALMINKARQYKDDISYCHNLCDEIVRERRKNPNDVNDLLNRMINGKDSDTGYQLSDENIRYQMVTFLIAGHETTSGLLSFAFYYLLKNPHVLQKAQAEIDQYDEITVDTLNKLKYIDAILKETLRLQATAPAFNLATKEDKITLPGGYEVCKDDFILVLLHQLHRDPKVWDQPNEFIPERMLNGGYENLPPNSWKPFGNGQRGCIGRPFAWQESLLAVALILKHFTIELVDPSYDLRIKQTLTIKPDGFKIRARPRRSVNISLAPHVKQSEKLPEQVSKTSIKKNTNLQPMTILYGSNSGSCESFAGTLASEAPLYGYNATVATLDSAVQSLPNDQPIIIITATYEGRPCDNAKQFVAYLESQPKLDINYAVFGAGHHDWVNTYQKMPTYIDELIEKAGGKRLIERGAGDAAGDFYGAFESWKENLFKILRKDTNDEQHVISEEKLSIEFVNSTRQFGQITDFGIVLQNKILVQASEIDPMKRHLEIKLPKGQTYRSGDYLAVLPTNPIEMVDRVLKRFNLSNDTHIKIVSSTDTFFPTNYPVNVVNILSGYVELAQPISKKQLETLADLCHNEEERIKILNLTGDIYEKEILDKRIHILDILELYSSCELTFAQYLRMLPSLRIRQYSISSSPLWNAEVVTLTIDILTAPALSGLGQHYGVASNYLANLKEGDHISCSVRASNVKFHPPEDTKVPIVMIAAGTGIAPFRGFIQERAAQYVCGRDIGPTILYYGCRLDNDFLYSSELDKWSKLGAVEIKSVFSRQGNNDKKYVQDLLWEDRNEIAKLYRDGARFYICGSAKKLGTSVKSCFLKIVADIKQCNEEEATEIFEKISLERFSVDVFA</sequence>
<evidence type="ECO:0000256" key="17">
    <source>
        <dbReference type="PIRSR" id="PIRSR000209-1"/>
    </source>
</evidence>
<dbReference type="Pfam" id="PF00175">
    <property type="entry name" value="NAD_binding_1"/>
    <property type="match status" value="1"/>
</dbReference>
<evidence type="ECO:0000259" key="19">
    <source>
        <dbReference type="PROSITE" id="PS51384"/>
    </source>
</evidence>
<keyword evidence="7 17" id="KW-0349">Heme</keyword>
<dbReference type="InterPro" id="IPR001433">
    <property type="entry name" value="OxRdtase_FAD/NAD-bd"/>
</dbReference>
<accession>A0A818L522</accession>
<keyword evidence="9" id="KW-0288">FMN</keyword>
<dbReference type="InterPro" id="IPR039261">
    <property type="entry name" value="FNR_nucleotide-bd"/>
</dbReference>
<dbReference type="InterPro" id="IPR001128">
    <property type="entry name" value="Cyt_P450"/>
</dbReference>
<evidence type="ECO:0000256" key="1">
    <source>
        <dbReference type="ARBA" id="ARBA00001917"/>
    </source>
</evidence>
<evidence type="ECO:0000313" key="22">
    <source>
        <dbReference type="Proteomes" id="UP000663844"/>
    </source>
</evidence>
<dbReference type="GO" id="GO:0070330">
    <property type="term" value="F:aromatase activity"/>
    <property type="evidence" value="ECO:0007669"/>
    <property type="project" value="InterPro"/>
</dbReference>
<evidence type="ECO:0000256" key="2">
    <source>
        <dbReference type="ARBA" id="ARBA00001971"/>
    </source>
</evidence>
<evidence type="ECO:0000256" key="12">
    <source>
        <dbReference type="ARBA" id="ARBA00022857"/>
    </source>
</evidence>
<dbReference type="InterPro" id="IPR029039">
    <property type="entry name" value="Flavoprotein-like_sf"/>
</dbReference>
<evidence type="ECO:0000256" key="4">
    <source>
        <dbReference type="ARBA" id="ARBA00010018"/>
    </source>
</evidence>
<comment type="cofactor">
    <cofactor evidence="1">
        <name>FMN</name>
        <dbReference type="ChEBI" id="CHEBI:58210"/>
    </cofactor>
</comment>
<dbReference type="SUPFAM" id="SSF52218">
    <property type="entry name" value="Flavoproteins"/>
    <property type="match status" value="1"/>
</dbReference>
<dbReference type="PROSITE" id="PS00086">
    <property type="entry name" value="CYTOCHROME_P450"/>
    <property type="match status" value="1"/>
</dbReference>
<evidence type="ECO:0000256" key="11">
    <source>
        <dbReference type="ARBA" id="ARBA00022827"/>
    </source>
</evidence>
<keyword evidence="6" id="KW-0813">Transport</keyword>
<dbReference type="CDD" id="cd06206">
    <property type="entry name" value="bifunctional_CYPOR"/>
    <property type="match status" value="1"/>
</dbReference>
<dbReference type="PROSITE" id="PS50902">
    <property type="entry name" value="FLAVODOXIN_LIKE"/>
    <property type="match status" value="1"/>
</dbReference>
<evidence type="ECO:0000256" key="13">
    <source>
        <dbReference type="ARBA" id="ARBA00023002"/>
    </source>
</evidence>
<dbReference type="GO" id="GO:0020037">
    <property type="term" value="F:heme binding"/>
    <property type="evidence" value="ECO:0007669"/>
    <property type="project" value="InterPro"/>
</dbReference>
<dbReference type="GO" id="GO:0050660">
    <property type="term" value="F:flavin adenine dinucleotide binding"/>
    <property type="evidence" value="ECO:0007669"/>
    <property type="project" value="TreeGrafter"/>
</dbReference>
<evidence type="ECO:0000256" key="8">
    <source>
        <dbReference type="ARBA" id="ARBA00022630"/>
    </source>
</evidence>
<dbReference type="GO" id="GO:0003958">
    <property type="term" value="F:NADPH-hemoprotein reductase activity"/>
    <property type="evidence" value="ECO:0007669"/>
    <property type="project" value="UniProtKB-EC"/>
</dbReference>
<dbReference type="Pfam" id="PF00067">
    <property type="entry name" value="p450"/>
    <property type="match status" value="1"/>
</dbReference>
<dbReference type="InterPro" id="IPR023173">
    <property type="entry name" value="NADPH_Cyt_P450_Rdtase_alpha"/>
</dbReference>
<dbReference type="AlphaFoldDB" id="A0A818L522"/>
<dbReference type="SUPFAM" id="SSF48264">
    <property type="entry name" value="Cytochrome P450"/>
    <property type="match status" value="1"/>
</dbReference>
<evidence type="ECO:0000256" key="5">
    <source>
        <dbReference type="ARBA" id="ARBA00010617"/>
    </source>
</evidence>
<dbReference type="Proteomes" id="UP000663844">
    <property type="component" value="Unassembled WGS sequence"/>
</dbReference>
<dbReference type="Gene3D" id="1.10.630.10">
    <property type="entry name" value="Cytochrome P450"/>
    <property type="match status" value="1"/>
</dbReference>
<comment type="cofactor">
    <cofactor evidence="2 17">
        <name>heme</name>
        <dbReference type="ChEBI" id="CHEBI:30413"/>
    </cofactor>
</comment>
<dbReference type="PANTHER" id="PTHR19384:SF127">
    <property type="entry name" value="BIFUNCTIONAL CYTOCHROME P450_NADPH--P450 REDUCTASE"/>
    <property type="match status" value="1"/>
</dbReference>
<name>A0A818L522_9BILA</name>
<keyword evidence="12" id="KW-0521">NADP</keyword>
<dbReference type="InterPro" id="IPR001094">
    <property type="entry name" value="Flavdoxin-like"/>
</dbReference>
<comment type="similarity">
    <text evidence="5">Belongs to the cytochrome P450 family.</text>
</comment>
<keyword evidence="14 17" id="KW-0408">Iron</keyword>
<comment type="similarity">
    <text evidence="4">In the N-terminal section; belongs to the cytochrome P450 family.</text>
</comment>
<comment type="catalytic activity">
    <reaction evidence="16">
        <text>2 oxidized [cytochrome P450] + NADPH = 2 reduced [cytochrome P450] + NADP(+) + H(+)</text>
        <dbReference type="Rhea" id="RHEA:24040"/>
        <dbReference type="Rhea" id="RHEA-COMP:14627"/>
        <dbReference type="Rhea" id="RHEA-COMP:14628"/>
        <dbReference type="ChEBI" id="CHEBI:15378"/>
        <dbReference type="ChEBI" id="CHEBI:55376"/>
        <dbReference type="ChEBI" id="CHEBI:57783"/>
        <dbReference type="ChEBI" id="CHEBI:58349"/>
        <dbReference type="ChEBI" id="CHEBI:60344"/>
        <dbReference type="EC" id="1.6.2.4"/>
    </reaction>
</comment>
<dbReference type="GO" id="GO:0010181">
    <property type="term" value="F:FMN binding"/>
    <property type="evidence" value="ECO:0007669"/>
    <property type="project" value="InterPro"/>
</dbReference>
<evidence type="ECO:0000256" key="7">
    <source>
        <dbReference type="ARBA" id="ARBA00022617"/>
    </source>
</evidence>
<evidence type="ECO:0000256" key="10">
    <source>
        <dbReference type="ARBA" id="ARBA00022723"/>
    </source>
</evidence>
<gene>
    <name evidence="20" type="ORF">JYZ213_LOCUS33125</name>
    <name evidence="21" type="ORF">OXD698_LOCUS4528</name>
</gene>
<dbReference type="GO" id="GO:0005829">
    <property type="term" value="C:cytosol"/>
    <property type="evidence" value="ECO:0007669"/>
    <property type="project" value="TreeGrafter"/>
</dbReference>
<dbReference type="Gene3D" id="3.40.50.80">
    <property type="entry name" value="Nucleotide-binding domain of ferredoxin-NADP reductase (FNR) module"/>
    <property type="match status" value="1"/>
</dbReference>
<comment type="caution">
    <text evidence="21">The sequence shown here is derived from an EMBL/GenBank/DDBJ whole genome shotgun (WGS) entry which is preliminary data.</text>
</comment>
<dbReference type="SUPFAM" id="SSF52343">
    <property type="entry name" value="Ferredoxin reductase-like, C-terminal NADP-linked domain"/>
    <property type="match status" value="1"/>
</dbReference>
<reference evidence="21" key="1">
    <citation type="submission" date="2021-02" db="EMBL/GenBank/DDBJ databases">
        <authorList>
            <person name="Nowell W R."/>
        </authorList>
    </citation>
    <scope>NUCLEOTIDE SEQUENCE</scope>
</reference>
<dbReference type="PIRSF" id="PIRSF000209">
    <property type="entry name" value="Bifunctional_P450_P450R"/>
    <property type="match status" value="1"/>
</dbReference>
<dbReference type="PANTHER" id="PTHR19384">
    <property type="entry name" value="NITRIC OXIDE SYNTHASE-RELATED"/>
    <property type="match status" value="1"/>
</dbReference>
<comment type="cofactor">
    <cofactor evidence="3">
        <name>FAD</name>
        <dbReference type="ChEBI" id="CHEBI:57692"/>
    </cofactor>
</comment>
<dbReference type="InterPro" id="IPR036396">
    <property type="entry name" value="Cyt_P450_sf"/>
</dbReference>
<dbReference type="PRINTS" id="PR00371">
    <property type="entry name" value="FPNCR"/>
</dbReference>
<dbReference type="InterPro" id="IPR017972">
    <property type="entry name" value="Cyt_P450_CS"/>
</dbReference>
<evidence type="ECO:0000313" key="20">
    <source>
        <dbReference type="EMBL" id="CAF1315988.1"/>
    </source>
</evidence>
<protein>
    <recommendedName>
        <fullName evidence="23">NADPH--cytochrome P450 reductase</fullName>
    </recommendedName>
</protein>
<evidence type="ECO:0000256" key="14">
    <source>
        <dbReference type="ARBA" id="ARBA00023004"/>
    </source>
</evidence>
<dbReference type="Pfam" id="PF00667">
    <property type="entry name" value="FAD_binding_1"/>
    <property type="match status" value="1"/>
</dbReference>
<feature type="domain" description="Flavodoxin-like" evidence="18">
    <location>
        <begin position="485"/>
        <end position="621"/>
    </location>
</feature>
<dbReference type="SUPFAM" id="SSF63380">
    <property type="entry name" value="Riboflavin synthase domain-like"/>
    <property type="match status" value="1"/>
</dbReference>
<evidence type="ECO:0008006" key="23">
    <source>
        <dbReference type="Google" id="ProtNLM"/>
    </source>
</evidence>
<keyword evidence="10 17" id="KW-0479">Metal-binding</keyword>
<evidence type="ECO:0000256" key="3">
    <source>
        <dbReference type="ARBA" id="ARBA00001974"/>
    </source>
</evidence>